<dbReference type="EMBL" id="JAFFTA010000001">
    <property type="protein sequence ID" value="MBM9912306.1"/>
    <property type="molecule type" value="Genomic_DNA"/>
</dbReference>
<dbReference type="EMBL" id="JAFFTB010000009">
    <property type="protein sequence ID" value="MBM9937902.1"/>
    <property type="molecule type" value="Genomic_DNA"/>
</dbReference>
<dbReference type="GO" id="GO:0009253">
    <property type="term" value="P:peptidoglycan catabolic process"/>
    <property type="evidence" value="ECO:0007669"/>
    <property type="project" value="InterPro"/>
</dbReference>
<dbReference type="PROSITE" id="PS51257">
    <property type="entry name" value="PROKAR_LIPOPROTEIN"/>
    <property type="match status" value="1"/>
</dbReference>
<name>A0AAW4GE72_9GAMM</name>
<dbReference type="SUPFAM" id="SSF53187">
    <property type="entry name" value="Zn-dependent exopeptidases"/>
    <property type="match status" value="1"/>
</dbReference>
<dbReference type="SMART" id="SM00646">
    <property type="entry name" value="Ami_3"/>
    <property type="match status" value="1"/>
</dbReference>
<evidence type="ECO:0000313" key="5">
    <source>
        <dbReference type="Proteomes" id="UP000749453"/>
    </source>
</evidence>
<dbReference type="InterPro" id="IPR002508">
    <property type="entry name" value="MurNAc-LAA_cat"/>
</dbReference>
<dbReference type="Gene3D" id="3.40.630.40">
    <property type="entry name" value="Zn-dependent exopeptidases"/>
    <property type="match status" value="1"/>
</dbReference>
<comment type="caution">
    <text evidence="3">The sequence shown here is derived from an EMBL/GenBank/DDBJ whole genome shotgun (WGS) entry which is preliminary data.</text>
</comment>
<gene>
    <name evidence="3" type="ORF">JJW18_02320</name>
    <name evidence="4" type="ORF">JJW19_07085</name>
</gene>
<dbReference type="GO" id="GO:0008745">
    <property type="term" value="F:N-acetylmuramoyl-L-alanine amidase activity"/>
    <property type="evidence" value="ECO:0007669"/>
    <property type="project" value="InterPro"/>
</dbReference>
<dbReference type="AlphaFoldDB" id="A0AAW4GE72"/>
<proteinExistence type="predicted"/>
<evidence type="ECO:0000256" key="1">
    <source>
        <dbReference type="SAM" id="SignalP"/>
    </source>
</evidence>
<evidence type="ECO:0000313" key="3">
    <source>
        <dbReference type="EMBL" id="MBM9912306.1"/>
    </source>
</evidence>
<keyword evidence="1" id="KW-0732">Signal</keyword>
<accession>A0AAW4GE72</accession>
<evidence type="ECO:0000259" key="2">
    <source>
        <dbReference type="SMART" id="SM00646"/>
    </source>
</evidence>
<dbReference type="Proteomes" id="UP000784064">
    <property type="component" value="Unassembled WGS sequence"/>
</dbReference>
<protein>
    <submittedName>
        <fullName evidence="3">N-acetylmuramoyl-L-alanine amidase</fullName>
    </submittedName>
</protein>
<reference evidence="5" key="1">
    <citation type="submission" date="2021-01" db="EMBL/GenBank/DDBJ databases">
        <title>Stenotrophomonas maltophilia.</title>
        <authorList>
            <person name="Yu Y."/>
        </authorList>
    </citation>
    <scope>NUCLEOTIDE SEQUENCE [LARGE SCALE GENOMIC DNA]</scope>
    <source>
        <strain evidence="5">As-6</strain>
    </source>
</reference>
<evidence type="ECO:0000313" key="4">
    <source>
        <dbReference type="EMBL" id="MBM9937902.1"/>
    </source>
</evidence>
<feature type="domain" description="MurNAc-LAA" evidence="2">
    <location>
        <begin position="261"/>
        <end position="379"/>
    </location>
</feature>
<evidence type="ECO:0000313" key="6">
    <source>
        <dbReference type="Proteomes" id="UP000784064"/>
    </source>
</evidence>
<dbReference type="Pfam" id="PF01520">
    <property type="entry name" value="Amidase_3"/>
    <property type="match status" value="1"/>
</dbReference>
<dbReference type="Proteomes" id="UP000749453">
    <property type="component" value="Unassembled WGS sequence"/>
</dbReference>
<keyword evidence="5" id="KW-1185">Reference proteome</keyword>
<sequence length="510" mass="56027">MKRRSIIPTAVLGLLLAASSSCPAASVEVVPPEQATDVALDLMLTREGQRMLDRFQLARSKSANLAVTASVDLVRQVLVIDLDRRILDGEDDHSFEDIEQRIRTALAAYALQAGAGEVVTEIIYGGKPYSHYFQRDLQFRQGVAPLGNSVLVSASHGLVSIHPGREWEFQRPLSHGIREDLITPGYAEELQTFLQDRGSASVYRARRNTGDLHPDSMRPWSEMSARYHLMNLLPDRTDIWHHFANSTERDREVKDDIRSRPYYANHLAVEGMLSLHTNASDSPSARGTRAYYHANKQADRELGDMALCYMHELITAQDAYTEFPVAAKSEAARHGENGFAHMPSVVIEIAFHTNAEDAAALLDPVFRTASMKGVEKGYRLFREGKGCVPLKAEPIQGIQLPQGSSQQVDVAFEGYPQYPIELVTTNVGCPPGWTCSDGKVHITAPDDKPSQITLRCENAGSAPILWDTRVVDADGVESPPVRHVVQCIRTSRGLSGAPIISAGVEPATAG</sequence>
<reference evidence="3" key="2">
    <citation type="submission" date="2021-01" db="EMBL/GenBank/DDBJ databases">
        <authorList>
            <person name="Yu Y."/>
        </authorList>
    </citation>
    <scope>NUCLEOTIDE SEQUENCE</scope>
    <source>
        <strain evidence="3">As-5</strain>
        <strain evidence="4">As-6</strain>
    </source>
</reference>
<organism evidence="3 6">
    <name type="scientific">Stenotrophomonas lactitubi</name>
    <dbReference type="NCBI Taxonomy" id="2045214"/>
    <lineage>
        <taxon>Bacteria</taxon>
        <taxon>Pseudomonadati</taxon>
        <taxon>Pseudomonadota</taxon>
        <taxon>Gammaproteobacteria</taxon>
        <taxon>Lysobacterales</taxon>
        <taxon>Lysobacteraceae</taxon>
        <taxon>Stenotrophomonas</taxon>
    </lineage>
</organism>
<feature type="signal peptide" evidence="1">
    <location>
        <begin position="1"/>
        <end position="24"/>
    </location>
</feature>
<feature type="chain" id="PRO_5043744663" evidence="1">
    <location>
        <begin position="25"/>
        <end position="510"/>
    </location>
</feature>